<dbReference type="EMBL" id="JANIIK010000034">
    <property type="protein sequence ID" value="KAJ3615105.1"/>
    <property type="molecule type" value="Genomic_DNA"/>
</dbReference>
<keyword evidence="4" id="KW-1185">Reference proteome</keyword>
<sequence length="272" mass="29375">MGMQEFQPISKIFSWIFLFTSLNFCPGINCAMNHDGLWMNENVYVSFSGESVRIQLILHPNAGGQLDGSLKCVSPTNVVVHTAQVTALIGKDTEYTVILNRLKSVQSGEYNCVLNNSTAFWTVLVRDKAEEEDKAGGPVLVSRGMIVVGTLTAVLGVASVAGSLYILKDVLSGAKRGGQAAEGEAGEGREEEDEDPTPKGAMETATASVYASLEPRLTPIYDTLEPSEVRRQSRPGLPQDKAADSSPQGTKEKKTPYGDQSPRVDESVYENL</sequence>
<accession>A0A9Q0EX93</accession>
<evidence type="ECO:0000256" key="2">
    <source>
        <dbReference type="SAM" id="Phobius"/>
    </source>
</evidence>
<proteinExistence type="predicted"/>
<keyword evidence="2" id="KW-1133">Transmembrane helix</keyword>
<dbReference type="Proteomes" id="UP001148018">
    <property type="component" value="Unassembled WGS sequence"/>
</dbReference>
<dbReference type="AlphaFoldDB" id="A0A9Q0EX93"/>
<comment type="caution">
    <text evidence="3">The sequence shown here is derived from an EMBL/GenBank/DDBJ whole genome shotgun (WGS) entry which is preliminary data.</text>
</comment>
<dbReference type="OrthoDB" id="8830760at2759"/>
<reference evidence="3" key="1">
    <citation type="submission" date="2022-07" db="EMBL/GenBank/DDBJ databases">
        <title>Chromosome-level genome of Muraenolepis orangiensis.</title>
        <authorList>
            <person name="Kim J."/>
        </authorList>
    </citation>
    <scope>NUCLEOTIDE SEQUENCE</scope>
    <source>
        <strain evidence="3">KU_S4_2022</strain>
        <tissue evidence="3">Muscle</tissue>
    </source>
</reference>
<keyword evidence="2" id="KW-0472">Membrane</keyword>
<feature type="compositionally biased region" description="Basic and acidic residues" evidence="1">
    <location>
        <begin position="250"/>
        <end position="266"/>
    </location>
</feature>
<evidence type="ECO:0000256" key="1">
    <source>
        <dbReference type="SAM" id="MobiDB-lite"/>
    </source>
</evidence>
<protein>
    <submittedName>
        <fullName evidence="3">Uncharacterized protein</fullName>
    </submittedName>
</protein>
<organism evidence="3 4">
    <name type="scientific">Muraenolepis orangiensis</name>
    <name type="common">Patagonian moray cod</name>
    <dbReference type="NCBI Taxonomy" id="630683"/>
    <lineage>
        <taxon>Eukaryota</taxon>
        <taxon>Metazoa</taxon>
        <taxon>Chordata</taxon>
        <taxon>Craniata</taxon>
        <taxon>Vertebrata</taxon>
        <taxon>Euteleostomi</taxon>
        <taxon>Actinopterygii</taxon>
        <taxon>Neopterygii</taxon>
        <taxon>Teleostei</taxon>
        <taxon>Neoteleostei</taxon>
        <taxon>Acanthomorphata</taxon>
        <taxon>Zeiogadaria</taxon>
        <taxon>Gadariae</taxon>
        <taxon>Gadiformes</taxon>
        <taxon>Muraenolepidoidei</taxon>
        <taxon>Muraenolepididae</taxon>
        <taxon>Muraenolepis</taxon>
    </lineage>
</organism>
<evidence type="ECO:0000313" key="4">
    <source>
        <dbReference type="Proteomes" id="UP001148018"/>
    </source>
</evidence>
<feature type="transmembrane region" description="Helical" evidence="2">
    <location>
        <begin position="145"/>
        <end position="167"/>
    </location>
</feature>
<feature type="region of interest" description="Disordered" evidence="1">
    <location>
        <begin position="177"/>
        <end position="272"/>
    </location>
</feature>
<keyword evidence="2" id="KW-0812">Transmembrane</keyword>
<feature type="transmembrane region" description="Helical" evidence="2">
    <location>
        <begin position="12"/>
        <end position="34"/>
    </location>
</feature>
<name>A0A9Q0EX93_9TELE</name>
<gene>
    <name evidence="3" type="ORF">NHX12_018673</name>
</gene>
<evidence type="ECO:0000313" key="3">
    <source>
        <dbReference type="EMBL" id="KAJ3615105.1"/>
    </source>
</evidence>